<evidence type="ECO:0000259" key="5">
    <source>
        <dbReference type="PROSITE" id="PS50217"/>
    </source>
</evidence>
<evidence type="ECO:0000313" key="7">
    <source>
        <dbReference type="Proteomes" id="UP000007264"/>
    </source>
</evidence>
<comment type="caution">
    <text evidence="6">The sequence shown here is derived from an EMBL/GenBank/DDBJ whole genome shotgun (WGS) entry which is preliminary data.</text>
</comment>
<evidence type="ECO:0000313" key="6">
    <source>
        <dbReference type="EMBL" id="EIE20024.1"/>
    </source>
</evidence>
<evidence type="ECO:0000256" key="1">
    <source>
        <dbReference type="ARBA" id="ARBA00004123"/>
    </source>
</evidence>
<dbReference type="Proteomes" id="UP000007264">
    <property type="component" value="Unassembled WGS sequence"/>
</dbReference>
<dbReference type="GO" id="GO:0045893">
    <property type="term" value="P:positive regulation of DNA-templated transcription"/>
    <property type="evidence" value="ECO:0007669"/>
    <property type="project" value="InterPro"/>
</dbReference>
<gene>
    <name evidence="6" type="ORF">COCSUDRAFT_54523</name>
</gene>
<dbReference type="PROSITE" id="PS00036">
    <property type="entry name" value="BZIP_BASIC"/>
    <property type="match status" value="1"/>
</dbReference>
<dbReference type="PANTHER" id="PTHR22952">
    <property type="entry name" value="CAMP-RESPONSE ELEMENT BINDING PROTEIN-RELATED"/>
    <property type="match status" value="1"/>
</dbReference>
<keyword evidence="2" id="KW-0238">DNA-binding</keyword>
<organism evidence="6 7">
    <name type="scientific">Coccomyxa subellipsoidea (strain C-169)</name>
    <name type="common">Green microalga</name>
    <dbReference type="NCBI Taxonomy" id="574566"/>
    <lineage>
        <taxon>Eukaryota</taxon>
        <taxon>Viridiplantae</taxon>
        <taxon>Chlorophyta</taxon>
        <taxon>core chlorophytes</taxon>
        <taxon>Trebouxiophyceae</taxon>
        <taxon>Trebouxiophyceae incertae sedis</taxon>
        <taxon>Coccomyxaceae</taxon>
        <taxon>Coccomyxa</taxon>
        <taxon>Coccomyxa subellipsoidea</taxon>
    </lineage>
</organism>
<feature type="compositionally biased region" description="Basic and acidic residues" evidence="4">
    <location>
        <begin position="1"/>
        <end position="12"/>
    </location>
</feature>
<dbReference type="SMART" id="SM00338">
    <property type="entry name" value="BRLZ"/>
    <property type="match status" value="1"/>
</dbReference>
<accession>I0YNQ5</accession>
<proteinExistence type="predicted"/>
<dbReference type="GO" id="GO:0003677">
    <property type="term" value="F:DNA binding"/>
    <property type="evidence" value="ECO:0007669"/>
    <property type="project" value="UniProtKB-KW"/>
</dbReference>
<dbReference type="GO" id="GO:0005634">
    <property type="term" value="C:nucleus"/>
    <property type="evidence" value="ECO:0007669"/>
    <property type="project" value="UniProtKB-SubCell"/>
</dbReference>
<dbReference type="PANTHER" id="PTHR22952:SF446">
    <property type="entry name" value="ABSCISIC ACID-INSENSITIVE 5-LIKE PROTEIN 5-RELATED"/>
    <property type="match status" value="1"/>
</dbReference>
<dbReference type="SUPFAM" id="SSF57959">
    <property type="entry name" value="Leucine zipper domain"/>
    <property type="match status" value="1"/>
</dbReference>
<dbReference type="InterPro" id="IPR043452">
    <property type="entry name" value="BZIP46-like"/>
</dbReference>
<sequence length="77" mass="8817">MEDHMEDRDAKKQLRKEKNRASAAASRARREAYTASLEEEVAKLKEEKSWLEGQVNSPDHAMPMSLPARAPMRHLSL</sequence>
<reference evidence="6 7" key="1">
    <citation type="journal article" date="2012" name="Genome Biol.">
        <title>The genome of the polar eukaryotic microalga coccomyxa subellipsoidea reveals traits of cold adaptation.</title>
        <authorList>
            <person name="Blanc G."/>
            <person name="Agarkova I."/>
            <person name="Grimwood J."/>
            <person name="Kuo A."/>
            <person name="Brueggeman A."/>
            <person name="Dunigan D."/>
            <person name="Gurnon J."/>
            <person name="Ladunga I."/>
            <person name="Lindquist E."/>
            <person name="Lucas S."/>
            <person name="Pangilinan J."/>
            <person name="Proschold T."/>
            <person name="Salamov A."/>
            <person name="Schmutz J."/>
            <person name="Weeks D."/>
            <person name="Yamada T."/>
            <person name="Claverie J.M."/>
            <person name="Grigoriev I."/>
            <person name="Van Etten J."/>
            <person name="Lomsadze A."/>
            <person name="Borodovsky M."/>
        </authorList>
    </citation>
    <scope>NUCLEOTIDE SEQUENCE [LARGE SCALE GENOMIC DNA]</scope>
    <source>
        <strain evidence="6 7">C-169</strain>
    </source>
</reference>
<dbReference type="Pfam" id="PF00170">
    <property type="entry name" value="bZIP_1"/>
    <property type="match status" value="1"/>
</dbReference>
<feature type="region of interest" description="Disordered" evidence="4">
    <location>
        <begin position="1"/>
        <end position="32"/>
    </location>
</feature>
<dbReference type="InterPro" id="IPR004827">
    <property type="entry name" value="bZIP"/>
</dbReference>
<feature type="region of interest" description="Disordered" evidence="4">
    <location>
        <begin position="49"/>
        <end position="77"/>
    </location>
</feature>
<keyword evidence="7" id="KW-1185">Reference proteome</keyword>
<evidence type="ECO:0000256" key="2">
    <source>
        <dbReference type="ARBA" id="ARBA00023125"/>
    </source>
</evidence>
<dbReference type="GO" id="GO:0003700">
    <property type="term" value="F:DNA-binding transcription factor activity"/>
    <property type="evidence" value="ECO:0007669"/>
    <property type="project" value="InterPro"/>
</dbReference>
<dbReference type="EMBL" id="AGSI01000017">
    <property type="protein sequence ID" value="EIE20024.1"/>
    <property type="molecule type" value="Genomic_DNA"/>
</dbReference>
<dbReference type="AlphaFoldDB" id="I0YNQ5"/>
<dbReference type="KEGG" id="csl:COCSUDRAFT_54523"/>
<dbReference type="InterPro" id="IPR046347">
    <property type="entry name" value="bZIP_sf"/>
</dbReference>
<protein>
    <recommendedName>
        <fullName evidence="5">BZIP domain-containing protein</fullName>
    </recommendedName>
</protein>
<evidence type="ECO:0000256" key="3">
    <source>
        <dbReference type="ARBA" id="ARBA00023242"/>
    </source>
</evidence>
<feature type="domain" description="BZIP" evidence="5">
    <location>
        <begin position="9"/>
        <end position="56"/>
    </location>
</feature>
<dbReference type="PROSITE" id="PS50217">
    <property type="entry name" value="BZIP"/>
    <property type="match status" value="1"/>
</dbReference>
<keyword evidence="3" id="KW-0539">Nucleus</keyword>
<dbReference type="Gene3D" id="1.20.5.170">
    <property type="match status" value="1"/>
</dbReference>
<evidence type="ECO:0000256" key="4">
    <source>
        <dbReference type="SAM" id="MobiDB-lite"/>
    </source>
</evidence>
<dbReference type="GeneID" id="17037998"/>
<dbReference type="RefSeq" id="XP_005644568.1">
    <property type="nucleotide sequence ID" value="XM_005644511.1"/>
</dbReference>
<comment type="subcellular location">
    <subcellularLocation>
        <location evidence="1">Nucleus</location>
    </subcellularLocation>
</comment>
<name>I0YNQ5_COCSC</name>